<organism evidence="2 3">
    <name type="scientific">Enterobacillus tribolii</name>
    <dbReference type="NCBI Taxonomy" id="1487935"/>
    <lineage>
        <taxon>Bacteria</taxon>
        <taxon>Pseudomonadati</taxon>
        <taxon>Pseudomonadota</taxon>
        <taxon>Gammaproteobacteria</taxon>
        <taxon>Enterobacterales</taxon>
        <taxon>Hafniaceae</taxon>
        <taxon>Enterobacillus</taxon>
    </lineage>
</organism>
<accession>A0A370R246</accession>
<proteinExistence type="predicted"/>
<evidence type="ECO:0000313" key="2">
    <source>
        <dbReference type="EMBL" id="RDK95989.1"/>
    </source>
</evidence>
<dbReference type="Proteomes" id="UP000254848">
    <property type="component" value="Unassembled WGS sequence"/>
</dbReference>
<gene>
    <name evidence="2" type="ORF">C8D90_102476</name>
</gene>
<keyword evidence="3" id="KW-1185">Reference proteome</keyword>
<reference evidence="2 3" key="1">
    <citation type="submission" date="2018-07" db="EMBL/GenBank/DDBJ databases">
        <title>Genomic Encyclopedia of Type Strains, Phase IV (KMG-IV): sequencing the most valuable type-strain genomes for metagenomic binning, comparative biology and taxonomic classification.</title>
        <authorList>
            <person name="Goeker M."/>
        </authorList>
    </citation>
    <scope>NUCLEOTIDE SEQUENCE [LARGE SCALE GENOMIC DNA]</scope>
    <source>
        <strain evidence="2 3">DSM 103736</strain>
    </source>
</reference>
<evidence type="ECO:0000313" key="3">
    <source>
        <dbReference type="Proteomes" id="UP000254848"/>
    </source>
</evidence>
<feature type="domain" description="DUF7480" evidence="1">
    <location>
        <begin position="30"/>
        <end position="127"/>
    </location>
</feature>
<dbReference type="OrthoDB" id="6463038at2"/>
<dbReference type="NCBIfam" id="NF045617">
    <property type="entry name" value="mostly_LP"/>
    <property type="match status" value="1"/>
</dbReference>
<dbReference type="InterPro" id="IPR055903">
    <property type="entry name" value="DUF7480"/>
</dbReference>
<evidence type="ECO:0000259" key="1">
    <source>
        <dbReference type="Pfam" id="PF24295"/>
    </source>
</evidence>
<dbReference type="EMBL" id="QRAP01000002">
    <property type="protein sequence ID" value="RDK95989.1"/>
    <property type="molecule type" value="Genomic_DNA"/>
</dbReference>
<dbReference type="InterPro" id="IPR054657">
    <property type="entry name" value="T6SS_periplasmic_put"/>
</dbReference>
<dbReference type="PROSITE" id="PS51257">
    <property type="entry name" value="PROKAR_LIPOPROTEIN"/>
    <property type="match status" value="1"/>
</dbReference>
<dbReference type="Pfam" id="PF24295">
    <property type="entry name" value="DUF7480"/>
    <property type="match status" value="1"/>
</dbReference>
<comment type="caution">
    <text evidence="2">The sequence shown here is derived from an EMBL/GenBank/DDBJ whole genome shotgun (WGS) entry which is preliminary data.</text>
</comment>
<dbReference type="AlphaFoldDB" id="A0A370R246"/>
<sequence>MKRTLLISALSFSITGCGLMYDNRQPPRLNASITTINNNVCVLVQPESDEIVASVYIEEAGSDKNRFSKNNLNAPIKSDQCVSDFGYKFEPGIIYHFTTTLESPSKKKQGAEPYARFYVVSFILQNNNGKLEATTPY</sequence>
<protein>
    <recommendedName>
        <fullName evidence="1">DUF7480 domain-containing protein</fullName>
    </recommendedName>
</protein>
<name>A0A370R246_9GAMM</name>
<dbReference type="RefSeq" id="WP_147291338.1">
    <property type="nucleotide sequence ID" value="NZ_QRAP01000002.1"/>
</dbReference>